<keyword evidence="2" id="KW-1185">Reference proteome</keyword>
<evidence type="ECO:0000313" key="2">
    <source>
        <dbReference type="Proteomes" id="UP000700596"/>
    </source>
</evidence>
<dbReference type="OrthoDB" id="416217at2759"/>
<dbReference type="Proteomes" id="UP000700596">
    <property type="component" value="Unassembled WGS sequence"/>
</dbReference>
<proteinExistence type="predicted"/>
<dbReference type="GO" id="GO:0000981">
    <property type="term" value="F:DNA-binding transcription factor activity, RNA polymerase II-specific"/>
    <property type="evidence" value="ECO:0007669"/>
    <property type="project" value="TreeGrafter"/>
</dbReference>
<sequence>MCVDHTNHNRTTLPPPPFDSIIAVEETLTNPRTGLEPANVFKDNSDRKRRGHTKSRLGCITCKRRKVKYHYLMRSILALSGSHMALFIDDESLNIALTHRQHAIQGLHEAFDRWPPTAEEAHVMLACCYLLAFQSSYLPDAFQDHIINLRGCSFLAQMILDTGLKGMFSVEPNMKTSSLMTSLNNFPFLDQGLAKTALCSLATISPLVKEGSAIEKALYAQLIGCIRPLVVFETPSPQRTPTPDTTDSKTETTFISDAASPFSLPTPTIHLRNPLFPSELAVSYEELLDESFGEFGTVPPSQDRPNVLRSFDALMSSLLILTTWPQEDVLHLLSPTNKLGCLVMIHFTFSRFIISPLSAPKATMRTPVKAMVEWAEILLNCLHDDDEMKWSEYLKFPKSILKTMRLCLNHKRGFTFGDLHDVVVNDPGAFLEGRMARL</sequence>
<dbReference type="InterPro" id="IPR052400">
    <property type="entry name" value="Zn2-C6_fungal_TF"/>
</dbReference>
<evidence type="ECO:0000313" key="1">
    <source>
        <dbReference type="EMBL" id="KAH7122374.1"/>
    </source>
</evidence>
<dbReference type="PANTHER" id="PTHR47657">
    <property type="entry name" value="STEROL REGULATORY ELEMENT-BINDING PROTEIN ECM22"/>
    <property type="match status" value="1"/>
</dbReference>
<accession>A0A9P9IK52</accession>
<organism evidence="1 2">
    <name type="scientific">Dendryphion nanum</name>
    <dbReference type="NCBI Taxonomy" id="256645"/>
    <lineage>
        <taxon>Eukaryota</taxon>
        <taxon>Fungi</taxon>
        <taxon>Dikarya</taxon>
        <taxon>Ascomycota</taxon>
        <taxon>Pezizomycotina</taxon>
        <taxon>Dothideomycetes</taxon>
        <taxon>Pleosporomycetidae</taxon>
        <taxon>Pleosporales</taxon>
        <taxon>Torulaceae</taxon>
        <taxon>Dendryphion</taxon>
    </lineage>
</organism>
<protein>
    <submittedName>
        <fullName evidence="1">Uncharacterized protein</fullName>
    </submittedName>
</protein>
<comment type="caution">
    <text evidence="1">The sequence shown here is derived from an EMBL/GenBank/DDBJ whole genome shotgun (WGS) entry which is preliminary data.</text>
</comment>
<dbReference type="PANTHER" id="PTHR47657:SF7">
    <property type="entry name" value="STEROL REGULATORY ELEMENT-BINDING PROTEIN ECM22"/>
    <property type="match status" value="1"/>
</dbReference>
<dbReference type="AlphaFoldDB" id="A0A9P9IK52"/>
<name>A0A9P9IK52_9PLEO</name>
<dbReference type="EMBL" id="JAGMWT010000009">
    <property type="protein sequence ID" value="KAH7122374.1"/>
    <property type="molecule type" value="Genomic_DNA"/>
</dbReference>
<reference evidence="1" key="1">
    <citation type="journal article" date="2021" name="Nat. Commun.">
        <title>Genetic determinants of endophytism in the Arabidopsis root mycobiome.</title>
        <authorList>
            <person name="Mesny F."/>
            <person name="Miyauchi S."/>
            <person name="Thiergart T."/>
            <person name="Pickel B."/>
            <person name="Atanasova L."/>
            <person name="Karlsson M."/>
            <person name="Huettel B."/>
            <person name="Barry K.W."/>
            <person name="Haridas S."/>
            <person name="Chen C."/>
            <person name="Bauer D."/>
            <person name="Andreopoulos W."/>
            <person name="Pangilinan J."/>
            <person name="LaButti K."/>
            <person name="Riley R."/>
            <person name="Lipzen A."/>
            <person name="Clum A."/>
            <person name="Drula E."/>
            <person name="Henrissat B."/>
            <person name="Kohler A."/>
            <person name="Grigoriev I.V."/>
            <person name="Martin F.M."/>
            <person name="Hacquard S."/>
        </authorList>
    </citation>
    <scope>NUCLEOTIDE SEQUENCE</scope>
    <source>
        <strain evidence="1">MPI-CAGE-CH-0243</strain>
    </source>
</reference>
<gene>
    <name evidence="1" type="ORF">B0J11DRAFT_436617</name>
</gene>